<dbReference type="Proteomes" id="UP001165580">
    <property type="component" value="Unassembled WGS sequence"/>
</dbReference>
<dbReference type="PROSITE" id="PS00356">
    <property type="entry name" value="HTH_LACI_1"/>
    <property type="match status" value="1"/>
</dbReference>
<accession>A0ABT2GCA6</accession>
<dbReference type="InterPro" id="IPR010982">
    <property type="entry name" value="Lambda_DNA-bd_dom_sf"/>
</dbReference>
<evidence type="ECO:0000313" key="7">
    <source>
        <dbReference type="Proteomes" id="UP001165580"/>
    </source>
</evidence>
<comment type="caution">
    <text evidence="6">The sequence shown here is derived from an EMBL/GenBank/DDBJ whole genome shotgun (WGS) entry which is preliminary data.</text>
</comment>
<gene>
    <name evidence="6" type="ORF">NVV95_04680</name>
</gene>
<reference evidence="6" key="1">
    <citation type="submission" date="2022-08" db="EMBL/GenBank/DDBJ databases">
        <authorList>
            <person name="Deng Y."/>
            <person name="Han X.-F."/>
            <person name="Zhang Y.-Q."/>
        </authorList>
    </citation>
    <scope>NUCLEOTIDE SEQUENCE</scope>
    <source>
        <strain evidence="6">CPCC 205716</strain>
    </source>
</reference>
<dbReference type="Pfam" id="PF13377">
    <property type="entry name" value="Peripla_BP_3"/>
    <property type="match status" value="1"/>
</dbReference>
<dbReference type="PROSITE" id="PS50932">
    <property type="entry name" value="HTH_LACI_2"/>
    <property type="match status" value="1"/>
</dbReference>
<proteinExistence type="predicted"/>
<dbReference type="SUPFAM" id="SSF53822">
    <property type="entry name" value="Periplasmic binding protein-like I"/>
    <property type="match status" value="1"/>
</dbReference>
<evidence type="ECO:0000256" key="1">
    <source>
        <dbReference type="ARBA" id="ARBA00023015"/>
    </source>
</evidence>
<keyword evidence="2 6" id="KW-0238">DNA-binding</keyword>
<organism evidence="6 7">
    <name type="scientific">Herbiconiux gentiana</name>
    <dbReference type="NCBI Taxonomy" id="2970912"/>
    <lineage>
        <taxon>Bacteria</taxon>
        <taxon>Bacillati</taxon>
        <taxon>Actinomycetota</taxon>
        <taxon>Actinomycetes</taxon>
        <taxon>Micrococcales</taxon>
        <taxon>Microbacteriaceae</taxon>
        <taxon>Herbiconiux</taxon>
    </lineage>
</organism>
<name>A0ABT2GCA6_9MICO</name>
<evidence type="ECO:0000256" key="2">
    <source>
        <dbReference type="ARBA" id="ARBA00023125"/>
    </source>
</evidence>
<sequence length="343" mass="35514">MTDGGTGGGAGGTRVRAASVFDVAKAAGVSHQTVSRVLNDHPSLRPATRQKVLDAMRALDYRPNLAARALVTSRSRIIGILSTSSGEYGPASSIAAVEAAARARGYSVSIANADGVDQRSIDEALAHLVDLSAEGIVVIAPQLQVLSALTARSFRIPFVTLQTLRQTDGAELALDQVQGARLATAHLGELGHRRIGHLAGAADWIDAASRRAGFRAELAERGIAAGPEADGDWSAPSGYRAGRELIGRGVTAVFSANDQMALGLLHAAHDAGLAVPQDLSVVGFDDTPEAAHYLPPLTTVRQDFAEAGRRALARLLDEDGTSPSADPVLVVRASTAPPPAPAD</sequence>
<dbReference type="PANTHER" id="PTHR30146:SF109">
    <property type="entry name" value="HTH-TYPE TRANSCRIPTIONAL REGULATOR GALS"/>
    <property type="match status" value="1"/>
</dbReference>
<dbReference type="SUPFAM" id="SSF47413">
    <property type="entry name" value="lambda repressor-like DNA-binding domains"/>
    <property type="match status" value="1"/>
</dbReference>
<evidence type="ECO:0000259" key="5">
    <source>
        <dbReference type="PROSITE" id="PS50932"/>
    </source>
</evidence>
<dbReference type="Pfam" id="PF00356">
    <property type="entry name" value="LacI"/>
    <property type="match status" value="1"/>
</dbReference>
<dbReference type="GO" id="GO:0003677">
    <property type="term" value="F:DNA binding"/>
    <property type="evidence" value="ECO:0007669"/>
    <property type="project" value="UniProtKB-KW"/>
</dbReference>
<evidence type="ECO:0000313" key="6">
    <source>
        <dbReference type="EMBL" id="MCS5713844.1"/>
    </source>
</evidence>
<keyword evidence="7" id="KW-1185">Reference proteome</keyword>
<dbReference type="InterPro" id="IPR000843">
    <property type="entry name" value="HTH_LacI"/>
</dbReference>
<keyword evidence="3" id="KW-0804">Transcription</keyword>
<dbReference type="InterPro" id="IPR046335">
    <property type="entry name" value="LacI/GalR-like_sensor"/>
</dbReference>
<dbReference type="PANTHER" id="PTHR30146">
    <property type="entry name" value="LACI-RELATED TRANSCRIPTIONAL REPRESSOR"/>
    <property type="match status" value="1"/>
</dbReference>
<dbReference type="CDD" id="cd01392">
    <property type="entry name" value="HTH_LacI"/>
    <property type="match status" value="1"/>
</dbReference>
<dbReference type="Gene3D" id="1.10.260.40">
    <property type="entry name" value="lambda repressor-like DNA-binding domains"/>
    <property type="match status" value="1"/>
</dbReference>
<dbReference type="SMART" id="SM00354">
    <property type="entry name" value="HTH_LACI"/>
    <property type="match status" value="1"/>
</dbReference>
<evidence type="ECO:0000256" key="3">
    <source>
        <dbReference type="ARBA" id="ARBA00023163"/>
    </source>
</evidence>
<dbReference type="CDD" id="cd01574">
    <property type="entry name" value="PBP1_LacI"/>
    <property type="match status" value="1"/>
</dbReference>
<dbReference type="Gene3D" id="3.40.50.2300">
    <property type="match status" value="2"/>
</dbReference>
<protein>
    <submittedName>
        <fullName evidence="6">LacI family DNA-binding transcriptional regulator</fullName>
    </submittedName>
</protein>
<keyword evidence="1" id="KW-0805">Transcription regulation</keyword>
<feature type="domain" description="HTH lacI-type" evidence="5">
    <location>
        <begin position="18"/>
        <end position="72"/>
    </location>
</feature>
<feature type="region of interest" description="Disordered" evidence="4">
    <location>
        <begin position="317"/>
        <end position="343"/>
    </location>
</feature>
<evidence type="ECO:0000256" key="4">
    <source>
        <dbReference type="SAM" id="MobiDB-lite"/>
    </source>
</evidence>
<dbReference type="EMBL" id="JANTEZ010000002">
    <property type="protein sequence ID" value="MCS5713844.1"/>
    <property type="molecule type" value="Genomic_DNA"/>
</dbReference>
<dbReference type="RefSeq" id="WP_259485384.1">
    <property type="nucleotide sequence ID" value="NZ_JANTEZ010000002.1"/>
</dbReference>
<dbReference type="InterPro" id="IPR028082">
    <property type="entry name" value="Peripla_BP_I"/>
</dbReference>